<proteinExistence type="predicted"/>
<feature type="region of interest" description="Disordered" evidence="1">
    <location>
        <begin position="183"/>
        <end position="210"/>
    </location>
</feature>
<organism evidence="2 3">
    <name type="scientific">Gossypium barbadense</name>
    <name type="common">Sea Island cotton</name>
    <name type="synonym">Hibiscus barbadensis</name>
    <dbReference type="NCBI Taxonomy" id="3634"/>
    <lineage>
        <taxon>Eukaryota</taxon>
        <taxon>Viridiplantae</taxon>
        <taxon>Streptophyta</taxon>
        <taxon>Embryophyta</taxon>
        <taxon>Tracheophyta</taxon>
        <taxon>Spermatophyta</taxon>
        <taxon>Magnoliopsida</taxon>
        <taxon>eudicotyledons</taxon>
        <taxon>Gunneridae</taxon>
        <taxon>Pentapetalae</taxon>
        <taxon>rosids</taxon>
        <taxon>malvids</taxon>
        <taxon>Malvales</taxon>
        <taxon>Malvaceae</taxon>
        <taxon>Malvoideae</taxon>
        <taxon>Gossypium</taxon>
    </lineage>
</organism>
<dbReference type="PANTHER" id="PTHR31344">
    <property type="entry name" value="NUCLEAR PORE COMPLEX PROTEIN NUP205"/>
    <property type="match status" value="1"/>
</dbReference>
<evidence type="ECO:0000256" key="1">
    <source>
        <dbReference type="SAM" id="MobiDB-lite"/>
    </source>
</evidence>
<dbReference type="GO" id="GO:0005643">
    <property type="term" value="C:nuclear pore"/>
    <property type="evidence" value="ECO:0007669"/>
    <property type="project" value="InterPro"/>
</dbReference>
<dbReference type="Proteomes" id="UP000239757">
    <property type="component" value="Unassembled WGS sequence"/>
</dbReference>
<dbReference type="OrthoDB" id="20172at2759"/>
<evidence type="ECO:0008006" key="4">
    <source>
        <dbReference type="Google" id="ProtNLM"/>
    </source>
</evidence>
<dbReference type="EMBL" id="KZ668569">
    <property type="protein sequence ID" value="PPR87466.1"/>
    <property type="molecule type" value="Genomic_DNA"/>
</dbReference>
<accession>A0A2P5W8N3</accession>
<dbReference type="PANTHER" id="PTHR31344:SF13">
    <property type="entry name" value="EEIG1_EHBP1 PROTEIN AMINO-TERMINAL DOMAIN PROTEIN"/>
    <property type="match status" value="1"/>
</dbReference>
<evidence type="ECO:0000313" key="2">
    <source>
        <dbReference type="EMBL" id="PPR87466.1"/>
    </source>
</evidence>
<reference evidence="2 3" key="1">
    <citation type="submission" date="2015-01" db="EMBL/GenBank/DDBJ databases">
        <title>Genome of allotetraploid Gossypium barbadense reveals genomic plasticity and fiber elongation in cotton evolution.</title>
        <authorList>
            <person name="Chen X."/>
            <person name="Liu X."/>
            <person name="Zhao B."/>
            <person name="Zheng H."/>
            <person name="Hu Y."/>
            <person name="Lu G."/>
            <person name="Yang C."/>
            <person name="Chen J."/>
            <person name="Shan C."/>
            <person name="Zhang L."/>
            <person name="Zhou Y."/>
            <person name="Wang L."/>
            <person name="Guo W."/>
            <person name="Bai Y."/>
            <person name="Ruan J."/>
            <person name="Shangguan X."/>
            <person name="Mao Y."/>
            <person name="Jiang J."/>
            <person name="Zhu Y."/>
            <person name="Lei J."/>
            <person name="Kang H."/>
            <person name="Chen S."/>
            <person name="He X."/>
            <person name="Wang R."/>
            <person name="Wang Y."/>
            <person name="Chen J."/>
            <person name="Wang L."/>
            <person name="Yu S."/>
            <person name="Wang B."/>
            <person name="Wei J."/>
            <person name="Song S."/>
            <person name="Lu X."/>
            <person name="Gao Z."/>
            <person name="Gu W."/>
            <person name="Deng X."/>
            <person name="Ma D."/>
            <person name="Wang S."/>
            <person name="Liang W."/>
            <person name="Fang L."/>
            <person name="Cai C."/>
            <person name="Zhu X."/>
            <person name="Zhou B."/>
            <person name="Zhang Y."/>
            <person name="Chen Z."/>
            <person name="Xu S."/>
            <person name="Zhu R."/>
            <person name="Wang S."/>
            <person name="Zhang T."/>
            <person name="Zhao G."/>
        </authorList>
    </citation>
    <scope>NUCLEOTIDE SEQUENCE [LARGE SCALE GENOMIC DNA]</scope>
    <source>
        <strain evidence="3">cv. Xinhai21</strain>
        <tissue evidence="2">Leaf</tissue>
    </source>
</reference>
<dbReference type="InterPro" id="IPR021827">
    <property type="entry name" value="Nup186/Nup192/Nup205"/>
</dbReference>
<sequence>MVLGLRTKNRTGNSYQVHYIVCVKEINPWTPLQPLPAAQSLLLQWENGDKSSGSLVSSFRNGKIEFGESFRLQRNCSEFYLYEPRKDNMAKGQRLGSAVANLADYGTIRETISISTPINLKKSSSNIEQPVLYLNIQPFDKDLSPKHSSSKVGHDLTTLIGERYNNPIQTNYDIRDLPAQPVRGETINSAPPNLMPRHSKRISSHLVGPK</sequence>
<name>A0A2P5W8N3_GOSBA</name>
<protein>
    <recommendedName>
        <fullName evidence="4">C2 NT-type domain-containing protein</fullName>
    </recommendedName>
</protein>
<gene>
    <name evidence="2" type="ORF">GOBAR_AA33223</name>
</gene>
<evidence type="ECO:0000313" key="3">
    <source>
        <dbReference type="Proteomes" id="UP000239757"/>
    </source>
</evidence>
<dbReference type="AlphaFoldDB" id="A0A2P5W8N3"/>